<dbReference type="InterPro" id="IPR050491">
    <property type="entry name" value="AmpC-like"/>
</dbReference>
<comment type="caution">
    <text evidence="4">The sequence shown here is derived from an EMBL/GenBank/DDBJ whole genome shotgun (WGS) entry which is preliminary data.</text>
</comment>
<evidence type="ECO:0000259" key="3">
    <source>
        <dbReference type="Pfam" id="PF11954"/>
    </source>
</evidence>
<dbReference type="Gene3D" id="3.40.710.10">
    <property type="entry name" value="DD-peptidase/beta-lactamase superfamily"/>
    <property type="match status" value="1"/>
</dbReference>
<dbReference type="Pfam" id="PF11954">
    <property type="entry name" value="DUF3471"/>
    <property type="match status" value="1"/>
</dbReference>
<feature type="signal peptide" evidence="1">
    <location>
        <begin position="1"/>
        <end position="24"/>
    </location>
</feature>
<proteinExistence type="predicted"/>
<dbReference type="EMBL" id="JADKIO010000008">
    <property type="protein sequence ID" value="MBK9797021.1"/>
    <property type="molecule type" value="Genomic_DNA"/>
</dbReference>
<dbReference type="InterPro" id="IPR012338">
    <property type="entry name" value="Beta-lactam/transpept-like"/>
</dbReference>
<feature type="domain" description="Peptidase S12 Pab87-related C-terminal" evidence="3">
    <location>
        <begin position="407"/>
        <end position="510"/>
    </location>
</feature>
<keyword evidence="1" id="KW-0732">Signal</keyword>
<evidence type="ECO:0000313" key="4">
    <source>
        <dbReference type="EMBL" id="MBK9797021.1"/>
    </source>
</evidence>
<organism evidence="4 5">
    <name type="scientific">Candidatus Geothrix skivensis</name>
    <dbReference type="NCBI Taxonomy" id="2954439"/>
    <lineage>
        <taxon>Bacteria</taxon>
        <taxon>Pseudomonadati</taxon>
        <taxon>Acidobacteriota</taxon>
        <taxon>Holophagae</taxon>
        <taxon>Holophagales</taxon>
        <taxon>Holophagaceae</taxon>
        <taxon>Geothrix</taxon>
    </lineage>
</organism>
<protein>
    <submittedName>
        <fullName evidence="4">Serine hydrolase</fullName>
    </submittedName>
</protein>
<keyword evidence="4" id="KW-0378">Hydrolase</keyword>
<sequence length="521" mass="56563">MLPKSCWTRRVLPLVLATPLLAQAYLDEAVARARKAFNVPGVAVAVVKDGKVVVAKGYGIRRLGDPAPVTPRTLFGIASNTKVFTAAALAMLVEEGRLAWDDRVVDRLPGFQMSDAYVTREMRIRDLLCHRSGLGLGAGDLMFFPATDLSEADILHRLRFVPLATSFRSEYAYDNILYTVAGAVIREASGKSWATFIRERFFAPLGMRTSRTSIRDLRPGDDVIAPHALVGDALKALDHAPFDNNAPAGGIVSSAEELSAWVLALLAKGDLGNGRRLLGEEQVKILMTPLTLLPLGEPPAPIAEARAQFGAYAMGLGVTDYRGQLKVSHTGGLQGMVSEVTMLPKLNLGVIVLTNQESGAAFQAITRTVLDHYLGAPPKDWVAAYLEVQKQQRDKAREAVARAASTRKATSSPSLPLAAYAGRYRDPWYGDILIEVQEGRLAIRFSHTPALTGRLEHWQYDTFVARWADRSLDADAYVSFSLRPDGAVGQARMEAVSPSTDFSFDFQDLLLSPVPAGAPGH</sequence>
<evidence type="ECO:0000256" key="1">
    <source>
        <dbReference type="SAM" id="SignalP"/>
    </source>
</evidence>
<dbReference type="PANTHER" id="PTHR46825">
    <property type="entry name" value="D-ALANYL-D-ALANINE-CARBOXYPEPTIDASE/ENDOPEPTIDASE AMPH"/>
    <property type="match status" value="1"/>
</dbReference>
<feature type="chain" id="PRO_5039218406" evidence="1">
    <location>
        <begin position="25"/>
        <end position="521"/>
    </location>
</feature>
<dbReference type="Proteomes" id="UP000886657">
    <property type="component" value="Unassembled WGS sequence"/>
</dbReference>
<dbReference type="InterPro" id="IPR001466">
    <property type="entry name" value="Beta-lactam-related"/>
</dbReference>
<gene>
    <name evidence="4" type="ORF">IPP58_11090</name>
</gene>
<dbReference type="Gene3D" id="2.40.128.600">
    <property type="match status" value="1"/>
</dbReference>
<evidence type="ECO:0000259" key="2">
    <source>
        <dbReference type="Pfam" id="PF00144"/>
    </source>
</evidence>
<name>A0A9D7SJC6_9BACT</name>
<dbReference type="Pfam" id="PF00144">
    <property type="entry name" value="Beta-lactamase"/>
    <property type="match status" value="1"/>
</dbReference>
<dbReference type="SUPFAM" id="SSF56601">
    <property type="entry name" value="beta-lactamase/transpeptidase-like"/>
    <property type="match status" value="1"/>
</dbReference>
<feature type="domain" description="Beta-lactamase-related" evidence="2">
    <location>
        <begin position="27"/>
        <end position="365"/>
    </location>
</feature>
<dbReference type="AlphaFoldDB" id="A0A9D7SJC6"/>
<dbReference type="PANTHER" id="PTHR46825:SF15">
    <property type="entry name" value="BETA-LACTAMASE-RELATED DOMAIN-CONTAINING PROTEIN"/>
    <property type="match status" value="1"/>
</dbReference>
<dbReference type="InterPro" id="IPR021860">
    <property type="entry name" value="Peptidase_S12_Pab87-rel_C"/>
</dbReference>
<evidence type="ECO:0000313" key="5">
    <source>
        <dbReference type="Proteomes" id="UP000886657"/>
    </source>
</evidence>
<accession>A0A9D7SJC6</accession>
<reference evidence="4" key="1">
    <citation type="submission" date="2020-10" db="EMBL/GenBank/DDBJ databases">
        <title>Connecting structure to function with the recovery of over 1000 high-quality activated sludge metagenome-assembled genomes encoding full-length rRNA genes using long-read sequencing.</title>
        <authorList>
            <person name="Singleton C.M."/>
            <person name="Petriglieri F."/>
            <person name="Kristensen J.M."/>
            <person name="Kirkegaard R.H."/>
            <person name="Michaelsen T.Y."/>
            <person name="Andersen M.H."/>
            <person name="Karst S.M."/>
            <person name="Dueholm M.S."/>
            <person name="Nielsen P.H."/>
            <person name="Albertsen M."/>
        </authorList>
    </citation>
    <scope>NUCLEOTIDE SEQUENCE</scope>
    <source>
        <strain evidence="4">Skiv_18-Q3-R9-52_MAXAC.067</strain>
    </source>
</reference>
<dbReference type="GO" id="GO:0016787">
    <property type="term" value="F:hydrolase activity"/>
    <property type="evidence" value="ECO:0007669"/>
    <property type="project" value="UniProtKB-KW"/>
</dbReference>